<feature type="domain" description="Type II secretion system protein GspC N-terminal" evidence="11">
    <location>
        <begin position="77"/>
        <end position="190"/>
    </location>
</feature>
<proteinExistence type="predicted"/>
<dbReference type="GO" id="GO:0015031">
    <property type="term" value="P:protein transport"/>
    <property type="evidence" value="ECO:0007669"/>
    <property type="project" value="UniProtKB-KW"/>
</dbReference>
<name>A0A450SDY4_9GAMM</name>
<dbReference type="Gene3D" id="2.30.30.830">
    <property type="match status" value="1"/>
</dbReference>
<sequence>MRFALVGSPASCKTTTKKPPRKNSRIVVLKAHRRMPKRLHRILPLLVSLLLSGGIGYTLFQKFHTAATADTSTTDSIATQSQKANYSPAKGTTDPSQKIAELHLFGKPPEKTPTPTPITPTVTVAETTLDLVLHGIIASGNTNFAIIADENGRQDTYSEGAKLPGGTAITEVNNDHVVLLNDNRLETLRMWEAPQDEFAADGAARFLPTRVDSRSTRKPRRRIKRRHSRQR</sequence>
<feature type="region of interest" description="Disordered" evidence="9">
    <location>
        <begin position="208"/>
        <end position="231"/>
    </location>
</feature>
<feature type="region of interest" description="Disordered" evidence="9">
    <location>
        <begin position="1"/>
        <end position="22"/>
    </location>
</feature>
<evidence type="ECO:0000256" key="8">
    <source>
        <dbReference type="ARBA" id="ARBA00023136"/>
    </source>
</evidence>
<evidence type="ECO:0000256" key="1">
    <source>
        <dbReference type="ARBA" id="ARBA00004533"/>
    </source>
</evidence>
<accession>A0A450SDY4</accession>
<keyword evidence="5 10" id="KW-0812">Transmembrane</keyword>
<evidence type="ECO:0000259" key="11">
    <source>
        <dbReference type="Pfam" id="PF11356"/>
    </source>
</evidence>
<evidence type="ECO:0000256" key="3">
    <source>
        <dbReference type="ARBA" id="ARBA00022475"/>
    </source>
</evidence>
<comment type="subcellular location">
    <subcellularLocation>
        <location evidence="1">Cell inner membrane</location>
    </subcellularLocation>
</comment>
<keyword evidence="3" id="KW-1003">Cell membrane</keyword>
<protein>
    <submittedName>
        <fullName evidence="12">Type II secretion system protein C</fullName>
    </submittedName>
</protein>
<evidence type="ECO:0000256" key="5">
    <source>
        <dbReference type="ARBA" id="ARBA00022692"/>
    </source>
</evidence>
<evidence type="ECO:0000256" key="9">
    <source>
        <dbReference type="SAM" id="MobiDB-lite"/>
    </source>
</evidence>
<keyword evidence="7 10" id="KW-1133">Transmembrane helix</keyword>
<feature type="compositionally biased region" description="Basic residues" evidence="9">
    <location>
        <begin position="216"/>
        <end position="231"/>
    </location>
</feature>
<evidence type="ECO:0000256" key="2">
    <source>
        <dbReference type="ARBA" id="ARBA00022448"/>
    </source>
</evidence>
<keyword evidence="4" id="KW-0997">Cell inner membrane</keyword>
<evidence type="ECO:0000256" key="7">
    <source>
        <dbReference type="ARBA" id="ARBA00022989"/>
    </source>
</evidence>
<keyword evidence="6" id="KW-0653">Protein transport</keyword>
<evidence type="ECO:0000256" key="4">
    <source>
        <dbReference type="ARBA" id="ARBA00022519"/>
    </source>
</evidence>
<dbReference type="EMBL" id="CAADEW010000029">
    <property type="protein sequence ID" value="VFJ50858.1"/>
    <property type="molecule type" value="Genomic_DNA"/>
</dbReference>
<keyword evidence="2" id="KW-0813">Transport</keyword>
<keyword evidence="8 10" id="KW-0472">Membrane</keyword>
<feature type="region of interest" description="Disordered" evidence="9">
    <location>
        <begin position="71"/>
        <end position="94"/>
    </location>
</feature>
<dbReference type="InterPro" id="IPR024961">
    <property type="entry name" value="T2SS_GspC_N"/>
</dbReference>
<organism evidence="12">
    <name type="scientific">Candidatus Kentrum sp. FW</name>
    <dbReference type="NCBI Taxonomy" id="2126338"/>
    <lineage>
        <taxon>Bacteria</taxon>
        <taxon>Pseudomonadati</taxon>
        <taxon>Pseudomonadota</taxon>
        <taxon>Gammaproteobacteria</taxon>
        <taxon>Candidatus Kentrum</taxon>
    </lineage>
</organism>
<dbReference type="Pfam" id="PF11356">
    <property type="entry name" value="T2SSC"/>
    <property type="match status" value="1"/>
</dbReference>
<evidence type="ECO:0000256" key="10">
    <source>
        <dbReference type="SAM" id="Phobius"/>
    </source>
</evidence>
<evidence type="ECO:0000313" key="12">
    <source>
        <dbReference type="EMBL" id="VFJ50858.1"/>
    </source>
</evidence>
<gene>
    <name evidence="12" type="ORF">BECKFW1821A_GA0114235_10291</name>
</gene>
<evidence type="ECO:0000256" key="6">
    <source>
        <dbReference type="ARBA" id="ARBA00022927"/>
    </source>
</evidence>
<dbReference type="GO" id="GO:0005886">
    <property type="term" value="C:plasma membrane"/>
    <property type="evidence" value="ECO:0007669"/>
    <property type="project" value="UniProtKB-SubCell"/>
</dbReference>
<dbReference type="AlphaFoldDB" id="A0A450SDY4"/>
<reference evidence="12" key="1">
    <citation type="submission" date="2019-02" db="EMBL/GenBank/DDBJ databases">
        <authorList>
            <person name="Gruber-Vodicka R. H."/>
            <person name="Seah K. B. B."/>
        </authorList>
    </citation>
    <scope>NUCLEOTIDE SEQUENCE</scope>
    <source>
        <strain evidence="12">BECK_BZ15</strain>
    </source>
</reference>
<feature type="transmembrane region" description="Helical" evidence="10">
    <location>
        <begin position="42"/>
        <end position="60"/>
    </location>
</feature>